<keyword evidence="3" id="KW-0808">Transferase</keyword>
<organism evidence="3 4">
    <name type="scientific">Rheinheimera tilapiae</name>
    <dbReference type="NCBI Taxonomy" id="875043"/>
    <lineage>
        <taxon>Bacteria</taxon>
        <taxon>Pseudomonadati</taxon>
        <taxon>Pseudomonadota</taxon>
        <taxon>Gammaproteobacteria</taxon>
        <taxon>Chromatiales</taxon>
        <taxon>Chromatiaceae</taxon>
        <taxon>Rheinheimera</taxon>
    </lineage>
</organism>
<dbReference type="PANTHER" id="PTHR46663:SF3">
    <property type="entry name" value="SLL0267 PROTEIN"/>
    <property type="match status" value="1"/>
</dbReference>
<dbReference type="Pfam" id="PF08447">
    <property type="entry name" value="PAS_3"/>
    <property type="match status" value="1"/>
</dbReference>
<dbReference type="SUPFAM" id="SSF55781">
    <property type="entry name" value="GAF domain-like"/>
    <property type="match status" value="1"/>
</dbReference>
<dbReference type="SUPFAM" id="SSF55073">
    <property type="entry name" value="Nucleotide cyclase"/>
    <property type="match status" value="1"/>
</dbReference>
<feature type="domain" description="PAS" evidence="1">
    <location>
        <begin position="14"/>
        <end position="84"/>
    </location>
</feature>
<dbReference type="PANTHER" id="PTHR46663">
    <property type="entry name" value="DIGUANYLATE CYCLASE DGCT-RELATED"/>
    <property type="match status" value="1"/>
</dbReference>
<protein>
    <submittedName>
        <fullName evidence="3">Diguanylate cyclase domain-containing protein</fullName>
        <ecNumber evidence="3">2.7.7.65</ecNumber>
    </submittedName>
</protein>
<reference evidence="3 4" key="1">
    <citation type="submission" date="2024-09" db="EMBL/GenBank/DDBJ databases">
        <authorList>
            <person name="Sun Q."/>
            <person name="Mori K."/>
        </authorList>
    </citation>
    <scope>NUCLEOTIDE SEQUENCE [LARGE SCALE GENOMIC DNA]</scope>
    <source>
        <strain evidence="3 4">KCTC 23315</strain>
    </source>
</reference>
<keyword evidence="4" id="KW-1185">Reference proteome</keyword>
<evidence type="ECO:0000313" key="4">
    <source>
        <dbReference type="Proteomes" id="UP001589813"/>
    </source>
</evidence>
<dbReference type="InterPro" id="IPR000160">
    <property type="entry name" value="GGDEF_dom"/>
</dbReference>
<dbReference type="GO" id="GO:0052621">
    <property type="term" value="F:diguanylate cyclase activity"/>
    <property type="evidence" value="ECO:0007669"/>
    <property type="project" value="UniProtKB-EC"/>
</dbReference>
<dbReference type="PROSITE" id="PS50887">
    <property type="entry name" value="GGDEF"/>
    <property type="match status" value="1"/>
</dbReference>
<dbReference type="SUPFAM" id="SSF55785">
    <property type="entry name" value="PYP-like sensor domain (PAS domain)"/>
    <property type="match status" value="1"/>
</dbReference>
<keyword evidence="3" id="KW-0548">Nucleotidyltransferase</keyword>
<dbReference type="NCBIfam" id="TIGR00254">
    <property type="entry name" value="GGDEF"/>
    <property type="match status" value="1"/>
</dbReference>
<name>A0ABV6BHA6_9GAMM</name>
<gene>
    <name evidence="3" type="ORF">ACFFJP_18290</name>
</gene>
<dbReference type="SMART" id="SM00091">
    <property type="entry name" value="PAS"/>
    <property type="match status" value="1"/>
</dbReference>
<dbReference type="EMBL" id="JBHLXP010000005">
    <property type="protein sequence ID" value="MFC0050255.1"/>
    <property type="molecule type" value="Genomic_DNA"/>
</dbReference>
<dbReference type="SMART" id="SM00065">
    <property type="entry name" value="GAF"/>
    <property type="match status" value="1"/>
</dbReference>
<dbReference type="InterPro" id="IPR035965">
    <property type="entry name" value="PAS-like_dom_sf"/>
</dbReference>
<dbReference type="PROSITE" id="PS50112">
    <property type="entry name" value="PAS"/>
    <property type="match status" value="1"/>
</dbReference>
<dbReference type="Pfam" id="PF00990">
    <property type="entry name" value="GGDEF"/>
    <property type="match status" value="1"/>
</dbReference>
<evidence type="ECO:0000259" key="1">
    <source>
        <dbReference type="PROSITE" id="PS50112"/>
    </source>
</evidence>
<sequence length="448" mass="49298">MQDPLPTDLPVAPSYQALGSYIDLLLDLICVVDASGRFVYVSASVSRILGYSNAELLGQPMLDYVWPADRERTLAQAAKVMSGEAGMHFENRYRHKDGHAVHLSWSARWSETEQVRVAVARDISDIRQAQARQRAVYAIAEAAQLSADLSDLYQHVAVIVTALLPVRHFFIALPEADGSRWHLCYQQNWPQDGQQNTAELPDLDALCLTVGQKSSPSQLAEGIGYGWLGLPLKDGNDLLGVLLLHPGEDVHYSAADLELLSYVTVQIAAAISRKTMLLRLLQLALYDSLTGLANRTLLLDRLQAALQRASRDEQPLALLYLDLDGFKQVNDNFGHPVGDLLLQQTAQRIVHAVRQTDTVARFGGDEFVILLEHLHQQDTAAKVAEKIRLALTPPFLLAGQQLQIAPSIGVALFPQHGSDSRQLLLRADGAMYSAKRLGGDRVVLAEQS</sequence>
<proteinExistence type="predicted"/>
<dbReference type="SMART" id="SM00267">
    <property type="entry name" value="GGDEF"/>
    <property type="match status" value="1"/>
</dbReference>
<dbReference type="Gene3D" id="3.30.450.20">
    <property type="entry name" value="PAS domain"/>
    <property type="match status" value="1"/>
</dbReference>
<dbReference type="InterPro" id="IPR052163">
    <property type="entry name" value="DGC-Regulatory_Protein"/>
</dbReference>
<dbReference type="InterPro" id="IPR043128">
    <property type="entry name" value="Rev_trsase/Diguanyl_cyclase"/>
</dbReference>
<dbReference type="InterPro" id="IPR003018">
    <property type="entry name" value="GAF"/>
</dbReference>
<dbReference type="CDD" id="cd00130">
    <property type="entry name" value="PAS"/>
    <property type="match status" value="1"/>
</dbReference>
<dbReference type="NCBIfam" id="TIGR00229">
    <property type="entry name" value="sensory_box"/>
    <property type="match status" value="1"/>
</dbReference>
<comment type="caution">
    <text evidence="3">The sequence shown here is derived from an EMBL/GenBank/DDBJ whole genome shotgun (WGS) entry which is preliminary data.</text>
</comment>
<dbReference type="Pfam" id="PF01590">
    <property type="entry name" value="GAF"/>
    <property type="match status" value="1"/>
</dbReference>
<dbReference type="Gene3D" id="3.30.450.40">
    <property type="match status" value="1"/>
</dbReference>
<dbReference type="EC" id="2.7.7.65" evidence="3"/>
<dbReference type="InterPro" id="IPR029016">
    <property type="entry name" value="GAF-like_dom_sf"/>
</dbReference>
<evidence type="ECO:0000313" key="3">
    <source>
        <dbReference type="EMBL" id="MFC0050255.1"/>
    </source>
</evidence>
<dbReference type="InterPro" id="IPR013655">
    <property type="entry name" value="PAS_fold_3"/>
</dbReference>
<evidence type="ECO:0000259" key="2">
    <source>
        <dbReference type="PROSITE" id="PS50887"/>
    </source>
</evidence>
<dbReference type="InterPro" id="IPR000014">
    <property type="entry name" value="PAS"/>
</dbReference>
<dbReference type="Gene3D" id="3.30.70.270">
    <property type="match status" value="1"/>
</dbReference>
<feature type="domain" description="GGDEF" evidence="2">
    <location>
        <begin position="314"/>
        <end position="447"/>
    </location>
</feature>
<dbReference type="InterPro" id="IPR029787">
    <property type="entry name" value="Nucleotide_cyclase"/>
</dbReference>
<dbReference type="Proteomes" id="UP001589813">
    <property type="component" value="Unassembled WGS sequence"/>
</dbReference>
<dbReference type="CDD" id="cd01949">
    <property type="entry name" value="GGDEF"/>
    <property type="match status" value="1"/>
</dbReference>
<dbReference type="RefSeq" id="WP_377247697.1">
    <property type="nucleotide sequence ID" value="NZ_JBHLXP010000005.1"/>
</dbReference>
<accession>A0ABV6BHA6</accession>